<dbReference type="GO" id="GO:0046872">
    <property type="term" value="F:metal ion binding"/>
    <property type="evidence" value="ECO:0007669"/>
    <property type="project" value="UniProtKB-KW"/>
</dbReference>
<dbReference type="GO" id="GO:0008783">
    <property type="term" value="F:agmatinase activity"/>
    <property type="evidence" value="ECO:0007669"/>
    <property type="project" value="TreeGrafter"/>
</dbReference>
<dbReference type="InterPro" id="IPR023696">
    <property type="entry name" value="Ureohydrolase_dom_sf"/>
</dbReference>
<name>A0A3Q8X646_9BACL</name>
<gene>
    <name evidence="10" type="primary">hutG</name>
    <name evidence="10" type="ORF">EJC50_17430</name>
</gene>
<dbReference type="PANTHER" id="PTHR11358">
    <property type="entry name" value="ARGINASE/AGMATINASE"/>
    <property type="match status" value="1"/>
</dbReference>
<dbReference type="CDD" id="cd09990">
    <property type="entry name" value="Agmatinase-like"/>
    <property type="match status" value="1"/>
</dbReference>
<dbReference type="SUPFAM" id="SSF52768">
    <property type="entry name" value="Arginase/deacetylase"/>
    <property type="match status" value="1"/>
</dbReference>
<feature type="binding site" evidence="6">
    <location>
        <position position="173"/>
    </location>
    <ligand>
        <name>Mn(2+)</name>
        <dbReference type="ChEBI" id="CHEBI:29035"/>
        <label>1</label>
    </ligand>
</feature>
<feature type="binding site" evidence="6">
    <location>
        <position position="171"/>
    </location>
    <ligand>
        <name>Mn(2+)</name>
        <dbReference type="ChEBI" id="CHEBI:29035"/>
        <label>1</label>
    </ligand>
</feature>
<keyword evidence="4 6" id="KW-0464">Manganese</keyword>
<evidence type="ECO:0000256" key="3">
    <source>
        <dbReference type="ARBA" id="ARBA00022808"/>
    </source>
</evidence>
<dbReference type="InterPro" id="IPR005923">
    <property type="entry name" value="HutG"/>
</dbReference>
<feature type="binding site" evidence="6">
    <location>
        <position position="265"/>
    </location>
    <ligand>
        <name>Mn(2+)</name>
        <dbReference type="ChEBI" id="CHEBI:29035"/>
        <label>1</label>
    </ligand>
</feature>
<dbReference type="EC" id="3.5.3.8" evidence="5"/>
<dbReference type="Proteomes" id="UP000272528">
    <property type="component" value="Chromosome"/>
</dbReference>
<dbReference type="EMBL" id="CP034437">
    <property type="protein sequence ID" value="AZN41253.1"/>
    <property type="molecule type" value="Genomic_DNA"/>
</dbReference>
<sequence length="339" mass="36240">MNESGSGSGNGSTSANNSSSSIPFLTSPEQAVFRDHLETKLSHWIRPWDGQEKLTAGIIGVPLSKSSISLSGASTTPAAVRAAFKSFTTYSMEYGVDLQHMAVRDLGDVQMHVTDLAECHSRIEACLTKLYEQKPSLVPIVIGGDHSISCPSVKAFAKRYPDKKVGIIHFDAHHDVRNFEDGGVTNGTPFRGILESGAVQGSNIAQIGIRGFMNSKPYHDYVLSKGVHVFSSRDVRVNGIHPIVTQALAAASNGTDAIYVSFDVDVIDQAYAPGCPAIGTGGLNPWDALDALYHLGTLPQVMGIDFVCIDPTVDVRNVTSRLAVQFMLSFLAGMASRSG</sequence>
<feature type="region of interest" description="Disordered" evidence="9">
    <location>
        <begin position="1"/>
        <end position="23"/>
    </location>
</feature>
<feature type="binding site" evidence="6">
    <location>
        <position position="175"/>
    </location>
    <ligand>
        <name>Mn(2+)</name>
        <dbReference type="ChEBI" id="CHEBI:29035"/>
        <label>1</label>
    </ligand>
</feature>
<dbReference type="InterPro" id="IPR020855">
    <property type="entry name" value="Ureohydrolase_Mn_BS"/>
</dbReference>
<dbReference type="GO" id="GO:0019556">
    <property type="term" value="P:L-histidine catabolic process to glutamate and formamide"/>
    <property type="evidence" value="ECO:0007669"/>
    <property type="project" value="UniProtKB-UniRule"/>
</dbReference>
<dbReference type="OrthoDB" id="9788689at2"/>
<evidence type="ECO:0000256" key="6">
    <source>
        <dbReference type="PIRSR" id="PIRSR036979-1"/>
    </source>
</evidence>
<protein>
    <recommendedName>
        <fullName evidence="5">Formimidoylglutamase</fullName>
        <ecNumber evidence="5">3.5.3.8</ecNumber>
    </recommendedName>
</protein>
<evidence type="ECO:0000256" key="7">
    <source>
        <dbReference type="PROSITE-ProRule" id="PRU00742"/>
    </source>
</evidence>
<evidence type="ECO:0000313" key="11">
    <source>
        <dbReference type="Proteomes" id="UP000272528"/>
    </source>
</evidence>
<evidence type="ECO:0000256" key="2">
    <source>
        <dbReference type="ARBA" id="ARBA00022801"/>
    </source>
</evidence>
<dbReference type="GO" id="GO:0050415">
    <property type="term" value="F:formimidoylglutamase activity"/>
    <property type="evidence" value="ECO:0007669"/>
    <property type="project" value="UniProtKB-UniRule"/>
</dbReference>
<dbReference type="PANTHER" id="PTHR11358:SF35">
    <property type="entry name" value="FORMIMIDOYLGLUTAMASE"/>
    <property type="match status" value="1"/>
</dbReference>
<feature type="compositionally biased region" description="Gly residues" evidence="9">
    <location>
        <begin position="1"/>
        <end position="10"/>
    </location>
</feature>
<organism evidence="10 11">
    <name type="scientific">Paenibacillus albus</name>
    <dbReference type="NCBI Taxonomy" id="2495582"/>
    <lineage>
        <taxon>Bacteria</taxon>
        <taxon>Bacillati</taxon>
        <taxon>Bacillota</taxon>
        <taxon>Bacilli</taxon>
        <taxon>Bacillales</taxon>
        <taxon>Paenibacillaceae</taxon>
        <taxon>Paenibacillus</taxon>
    </lineage>
</organism>
<accession>A0A3Q8X646</accession>
<dbReference type="PROSITE" id="PS01053">
    <property type="entry name" value="ARGINASE_1"/>
    <property type="match status" value="1"/>
</dbReference>
<evidence type="ECO:0000256" key="8">
    <source>
        <dbReference type="RuleBase" id="RU003684"/>
    </source>
</evidence>
<feature type="binding site" evidence="6">
    <location>
        <position position="146"/>
    </location>
    <ligand>
        <name>Mn(2+)</name>
        <dbReference type="ChEBI" id="CHEBI:29035"/>
        <label>1</label>
    </ligand>
</feature>
<dbReference type="NCBIfam" id="TIGR01227">
    <property type="entry name" value="hutG"/>
    <property type="match status" value="1"/>
</dbReference>
<keyword evidence="1 6" id="KW-0479">Metal-binding</keyword>
<comment type="cofactor">
    <cofactor evidence="6">
        <name>Mn(2+)</name>
        <dbReference type="ChEBI" id="CHEBI:29035"/>
    </cofactor>
    <text evidence="6">Binds 2 manganese ions per subunit.</text>
</comment>
<keyword evidence="11" id="KW-1185">Reference proteome</keyword>
<evidence type="ECO:0000313" key="10">
    <source>
        <dbReference type="EMBL" id="AZN41253.1"/>
    </source>
</evidence>
<dbReference type="PIRSF" id="PIRSF036979">
    <property type="entry name" value="Arginase"/>
    <property type="match status" value="1"/>
</dbReference>
<evidence type="ECO:0000256" key="5">
    <source>
        <dbReference type="NCBIfam" id="TIGR01227"/>
    </source>
</evidence>
<feature type="binding site" evidence="6">
    <location>
        <position position="263"/>
    </location>
    <ligand>
        <name>Mn(2+)</name>
        <dbReference type="ChEBI" id="CHEBI:29035"/>
        <label>1</label>
    </ligand>
</feature>
<keyword evidence="3" id="KW-0369">Histidine metabolism</keyword>
<dbReference type="Gene3D" id="3.40.800.10">
    <property type="entry name" value="Ureohydrolase domain"/>
    <property type="match status" value="1"/>
</dbReference>
<proteinExistence type="inferred from homology"/>
<keyword evidence="2 8" id="KW-0378">Hydrolase</keyword>
<evidence type="ECO:0000256" key="9">
    <source>
        <dbReference type="SAM" id="MobiDB-lite"/>
    </source>
</evidence>
<evidence type="ECO:0000256" key="1">
    <source>
        <dbReference type="ARBA" id="ARBA00022723"/>
    </source>
</evidence>
<evidence type="ECO:0000256" key="4">
    <source>
        <dbReference type="ARBA" id="ARBA00023211"/>
    </source>
</evidence>
<feature type="compositionally biased region" description="Low complexity" evidence="9">
    <location>
        <begin position="11"/>
        <end position="21"/>
    </location>
</feature>
<dbReference type="AlphaFoldDB" id="A0A3Q8X646"/>
<dbReference type="Pfam" id="PF00491">
    <property type="entry name" value="Arginase"/>
    <property type="match status" value="1"/>
</dbReference>
<dbReference type="KEGG" id="palb:EJC50_17430"/>
<reference evidence="11" key="1">
    <citation type="submission" date="2018-12" db="EMBL/GenBank/DDBJ databases">
        <title>Genome sequence of Peanibacillus sp.</title>
        <authorList>
            <person name="Subramani G."/>
            <person name="Srinivasan S."/>
            <person name="Kim M.K."/>
        </authorList>
    </citation>
    <scope>NUCLEOTIDE SEQUENCE [LARGE SCALE GENOMIC DNA]</scope>
    <source>
        <strain evidence="11">18JY67-1</strain>
    </source>
</reference>
<dbReference type="InterPro" id="IPR006035">
    <property type="entry name" value="Ureohydrolase"/>
</dbReference>
<dbReference type="PRINTS" id="PR00116">
    <property type="entry name" value="ARGINASE"/>
</dbReference>
<dbReference type="PROSITE" id="PS51409">
    <property type="entry name" value="ARGINASE_2"/>
    <property type="match status" value="1"/>
</dbReference>
<dbReference type="GO" id="GO:0033389">
    <property type="term" value="P:putrescine biosynthetic process from arginine, via agmatine"/>
    <property type="evidence" value="ECO:0007669"/>
    <property type="project" value="TreeGrafter"/>
</dbReference>
<comment type="similarity">
    <text evidence="7 8">Belongs to the arginase family.</text>
</comment>
<dbReference type="RefSeq" id="WP_126016960.1">
    <property type="nucleotide sequence ID" value="NZ_CP034437.1"/>
</dbReference>